<evidence type="ECO:0000313" key="2">
    <source>
        <dbReference type="EMBL" id="KAG2583450.1"/>
    </source>
</evidence>
<evidence type="ECO:0000256" key="1">
    <source>
        <dbReference type="SAM" id="MobiDB-lite"/>
    </source>
</evidence>
<feature type="region of interest" description="Disordered" evidence="1">
    <location>
        <begin position="77"/>
        <end position="171"/>
    </location>
</feature>
<accession>A0A8T0REH0</accession>
<sequence>MLPHTVHRIPLASHPILIFPKLPCAPGSPPPRSASHTPPFPESQQDRRSKSSLGRPSPCRPPLSFSLAGRRAALVPGEAAAAPSATSRGCGGPDAARRSPPPHALALLRSNAADPASAASTMPPPPRRPGAGSPRCRKPLRWRHLGRPPKRSCPIRTTPHQDSFALNPPVQGTDGLHVTSLLSSDEIQALPMGEYFA</sequence>
<dbReference type="EMBL" id="CM029047">
    <property type="protein sequence ID" value="KAG2583450.1"/>
    <property type="molecule type" value="Genomic_DNA"/>
</dbReference>
<dbReference type="AlphaFoldDB" id="A0A8T0REH0"/>
<feature type="compositionally biased region" description="Low complexity" evidence="1">
    <location>
        <begin position="109"/>
        <end position="121"/>
    </location>
</feature>
<evidence type="ECO:0000313" key="3">
    <source>
        <dbReference type="Proteomes" id="UP000823388"/>
    </source>
</evidence>
<protein>
    <submittedName>
        <fullName evidence="2">Uncharacterized protein</fullName>
    </submittedName>
</protein>
<reference evidence="2" key="1">
    <citation type="submission" date="2020-05" db="EMBL/GenBank/DDBJ databases">
        <title>WGS assembly of Panicum virgatum.</title>
        <authorList>
            <person name="Lovell J.T."/>
            <person name="Jenkins J."/>
            <person name="Shu S."/>
            <person name="Juenger T.E."/>
            <person name="Schmutz J."/>
        </authorList>
    </citation>
    <scope>NUCLEOTIDE SEQUENCE</scope>
    <source>
        <strain evidence="2">AP13</strain>
    </source>
</reference>
<name>A0A8T0REH0_PANVG</name>
<dbReference type="Proteomes" id="UP000823388">
    <property type="component" value="Chromosome 6K"/>
</dbReference>
<keyword evidence="3" id="KW-1185">Reference proteome</keyword>
<proteinExistence type="predicted"/>
<feature type="region of interest" description="Disordered" evidence="1">
    <location>
        <begin position="22"/>
        <end position="65"/>
    </location>
</feature>
<feature type="compositionally biased region" description="Basic residues" evidence="1">
    <location>
        <begin position="135"/>
        <end position="150"/>
    </location>
</feature>
<organism evidence="2 3">
    <name type="scientific">Panicum virgatum</name>
    <name type="common">Blackwell switchgrass</name>
    <dbReference type="NCBI Taxonomy" id="38727"/>
    <lineage>
        <taxon>Eukaryota</taxon>
        <taxon>Viridiplantae</taxon>
        <taxon>Streptophyta</taxon>
        <taxon>Embryophyta</taxon>
        <taxon>Tracheophyta</taxon>
        <taxon>Spermatophyta</taxon>
        <taxon>Magnoliopsida</taxon>
        <taxon>Liliopsida</taxon>
        <taxon>Poales</taxon>
        <taxon>Poaceae</taxon>
        <taxon>PACMAD clade</taxon>
        <taxon>Panicoideae</taxon>
        <taxon>Panicodae</taxon>
        <taxon>Paniceae</taxon>
        <taxon>Panicinae</taxon>
        <taxon>Panicum</taxon>
        <taxon>Panicum sect. Hiantes</taxon>
    </lineage>
</organism>
<gene>
    <name evidence="2" type="ORF">PVAP13_6KG219200</name>
</gene>
<comment type="caution">
    <text evidence="2">The sequence shown here is derived from an EMBL/GenBank/DDBJ whole genome shotgun (WGS) entry which is preliminary data.</text>
</comment>